<evidence type="ECO:0000259" key="5">
    <source>
        <dbReference type="Pfam" id="PF04376"/>
    </source>
</evidence>
<comment type="catalytic activity">
    <reaction evidence="4">
        <text>N-terminal L-aspartyl-[protein] + L-leucyl-tRNA(Leu) = N-terminal L-leucyl-L-aspartyl-[protein] + tRNA(Leu) + H(+)</text>
        <dbReference type="Rhea" id="RHEA:50420"/>
        <dbReference type="Rhea" id="RHEA-COMP:9613"/>
        <dbReference type="Rhea" id="RHEA-COMP:9622"/>
        <dbReference type="Rhea" id="RHEA-COMP:12669"/>
        <dbReference type="Rhea" id="RHEA-COMP:12674"/>
        <dbReference type="ChEBI" id="CHEBI:15378"/>
        <dbReference type="ChEBI" id="CHEBI:64720"/>
        <dbReference type="ChEBI" id="CHEBI:78442"/>
        <dbReference type="ChEBI" id="CHEBI:78494"/>
        <dbReference type="ChEBI" id="CHEBI:133042"/>
        <dbReference type="EC" id="2.3.2.29"/>
    </reaction>
</comment>
<gene>
    <name evidence="4" type="primary">bpt</name>
    <name evidence="7" type="ORF">ED208_14450</name>
</gene>
<dbReference type="InParanoid" id="A0A3N0V6B9"/>
<dbReference type="InterPro" id="IPR016181">
    <property type="entry name" value="Acyl_CoA_acyltransferase"/>
</dbReference>
<evidence type="ECO:0000256" key="3">
    <source>
        <dbReference type="ARBA" id="ARBA00023315"/>
    </source>
</evidence>
<feature type="domain" description="N-end aminoacyl transferase N-terminal" evidence="5">
    <location>
        <begin position="7"/>
        <end position="77"/>
    </location>
</feature>
<dbReference type="HAMAP" id="MF_00689">
    <property type="entry name" value="Bpt"/>
    <property type="match status" value="1"/>
</dbReference>
<dbReference type="GO" id="GO:0008914">
    <property type="term" value="F:leucyl-tRNA--protein transferase activity"/>
    <property type="evidence" value="ECO:0007669"/>
    <property type="project" value="UniProtKB-UniRule"/>
</dbReference>
<dbReference type="PIRSF" id="PIRSF037208">
    <property type="entry name" value="ATE_pro_prd"/>
    <property type="match status" value="1"/>
</dbReference>
<dbReference type="PANTHER" id="PTHR21367">
    <property type="entry name" value="ARGININE-TRNA-PROTEIN TRANSFERASE 1"/>
    <property type="match status" value="1"/>
</dbReference>
<protein>
    <recommendedName>
        <fullName evidence="4">Aspartate/glutamate leucyltransferase</fullName>
        <ecNumber evidence="4">2.3.2.29</ecNumber>
    </recommendedName>
</protein>
<evidence type="ECO:0000256" key="2">
    <source>
        <dbReference type="ARBA" id="ARBA00022679"/>
    </source>
</evidence>
<dbReference type="InterPro" id="IPR017138">
    <property type="entry name" value="Asp_Glu_LeuTrfase"/>
</dbReference>
<evidence type="ECO:0000313" key="8">
    <source>
        <dbReference type="Proteomes" id="UP000282106"/>
    </source>
</evidence>
<comment type="caution">
    <text evidence="7">The sequence shown here is derived from an EMBL/GenBank/DDBJ whole genome shotgun (WGS) entry which is preliminary data.</text>
</comment>
<keyword evidence="2 4" id="KW-0808">Transferase</keyword>
<dbReference type="GO" id="GO:0071596">
    <property type="term" value="P:ubiquitin-dependent protein catabolic process via the N-end rule pathway"/>
    <property type="evidence" value="ECO:0007669"/>
    <property type="project" value="InterPro"/>
</dbReference>
<keyword evidence="3 4" id="KW-0012">Acyltransferase</keyword>
<keyword evidence="8" id="KW-1185">Reference proteome</keyword>
<evidence type="ECO:0000259" key="6">
    <source>
        <dbReference type="Pfam" id="PF04377"/>
    </source>
</evidence>
<feature type="domain" description="N-end rule aminoacyl transferase C-terminal" evidence="6">
    <location>
        <begin position="96"/>
        <end position="218"/>
    </location>
</feature>
<dbReference type="EC" id="2.3.2.29" evidence="4"/>
<evidence type="ECO:0000313" key="7">
    <source>
        <dbReference type="EMBL" id="ROH87918.1"/>
    </source>
</evidence>
<dbReference type="NCBIfam" id="NF002346">
    <property type="entry name" value="PRK01305.2-3"/>
    <property type="match status" value="1"/>
</dbReference>
<dbReference type="SUPFAM" id="SSF55729">
    <property type="entry name" value="Acyl-CoA N-acyltransferases (Nat)"/>
    <property type="match status" value="1"/>
</dbReference>
<comment type="catalytic activity">
    <reaction evidence="4">
        <text>N-terminal L-glutamyl-[protein] + L-leucyl-tRNA(Leu) = N-terminal L-leucyl-L-glutamyl-[protein] + tRNA(Leu) + H(+)</text>
        <dbReference type="Rhea" id="RHEA:50412"/>
        <dbReference type="Rhea" id="RHEA-COMP:9613"/>
        <dbReference type="Rhea" id="RHEA-COMP:9622"/>
        <dbReference type="Rhea" id="RHEA-COMP:12664"/>
        <dbReference type="Rhea" id="RHEA-COMP:12668"/>
        <dbReference type="ChEBI" id="CHEBI:15378"/>
        <dbReference type="ChEBI" id="CHEBI:64721"/>
        <dbReference type="ChEBI" id="CHEBI:78442"/>
        <dbReference type="ChEBI" id="CHEBI:78494"/>
        <dbReference type="ChEBI" id="CHEBI:133041"/>
        <dbReference type="EC" id="2.3.2.29"/>
    </reaction>
</comment>
<sequence length="229" mass="26164">MLLGAEQPCGYLPRRLSRSAFVAPNTQLDGQLYGTLIANGFRRSGDYAYRPACPQCNACVPVRLPVLAFRPNRAQRRCAKRNADLVLRRLHQVGEEHFDLYRRYLLARHPFGGMDAYDARAFHEFLGSRWGVTEFWEYRDADQRLLMVAVVDRLAHGLSAVYTFFDPAETGRSLGTYAVLSQIEAAREAGLPHVYLGYWVENSETMDYKRNFRPLEQFDGLVWRPGPAA</sequence>
<dbReference type="Proteomes" id="UP000282106">
    <property type="component" value="Unassembled WGS sequence"/>
</dbReference>
<evidence type="ECO:0000256" key="4">
    <source>
        <dbReference type="HAMAP-Rule" id="MF_00689"/>
    </source>
</evidence>
<dbReference type="Pfam" id="PF04377">
    <property type="entry name" value="ATE_C"/>
    <property type="match status" value="1"/>
</dbReference>
<dbReference type="InterPro" id="IPR007472">
    <property type="entry name" value="N-end_Aminoacyl_Trfase_C"/>
</dbReference>
<name>A0A3N0V6B9_9GAMM</name>
<dbReference type="GO" id="GO:0004057">
    <property type="term" value="F:arginyl-tRNA--protein transferase activity"/>
    <property type="evidence" value="ECO:0007669"/>
    <property type="project" value="InterPro"/>
</dbReference>
<dbReference type="AlphaFoldDB" id="A0A3N0V6B9"/>
<comment type="similarity">
    <text evidence="4">Belongs to the R-transferase family. Bpt subfamily.</text>
</comment>
<dbReference type="EMBL" id="RJVO01000007">
    <property type="protein sequence ID" value="ROH87918.1"/>
    <property type="molecule type" value="Genomic_DNA"/>
</dbReference>
<proteinExistence type="inferred from homology"/>
<accession>A0A3N0V6B9</accession>
<dbReference type="GO" id="GO:0005737">
    <property type="term" value="C:cytoplasm"/>
    <property type="evidence" value="ECO:0007669"/>
    <property type="project" value="UniProtKB-SubCell"/>
</dbReference>
<evidence type="ECO:0000256" key="1">
    <source>
        <dbReference type="ARBA" id="ARBA00022490"/>
    </source>
</evidence>
<dbReference type="PANTHER" id="PTHR21367:SF1">
    <property type="entry name" value="ARGINYL-TRNA--PROTEIN TRANSFERASE 1"/>
    <property type="match status" value="1"/>
</dbReference>
<dbReference type="NCBIfam" id="NF002342">
    <property type="entry name" value="PRK01305.1-3"/>
    <property type="match status" value="1"/>
</dbReference>
<dbReference type="InterPro" id="IPR030700">
    <property type="entry name" value="N-end_Aminoacyl_Trfase"/>
</dbReference>
<reference evidence="7 8" key="1">
    <citation type="submission" date="2018-10" db="EMBL/GenBank/DDBJ databases">
        <authorList>
            <person name="Chen W.-M."/>
        </authorList>
    </citation>
    <scope>NUCLEOTIDE SEQUENCE [LARGE SCALE GENOMIC DNA]</scope>
    <source>
        <strain evidence="7 8">THS-13</strain>
    </source>
</reference>
<dbReference type="InterPro" id="IPR007471">
    <property type="entry name" value="N-end_Aminoacyl_Trfase_N"/>
</dbReference>
<keyword evidence="1 4" id="KW-0963">Cytoplasm</keyword>
<dbReference type="Pfam" id="PF04376">
    <property type="entry name" value="ATE_N"/>
    <property type="match status" value="1"/>
</dbReference>
<dbReference type="NCBIfam" id="NF002341">
    <property type="entry name" value="PRK01305.1-1"/>
    <property type="match status" value="1"/>
</dbReference>
<comment type="subcellular location">
    <subcellularLocation>
        <location evidence="4">Cytoplasm</location>
    </subcellularLocation>
</comment>
<comment type="function">
    <text evidence="4">Functions in the N-end rule pathway of protein degradation where it conjugates Leu from its aminoacyl-tRNA to the N-termini of proteins containing an N-terminal aspartate or glutamate.</text>
</comment>
<organism evidence="7 8">
    <name type="scientific">Stagnimonas aquatica</name>
    <dbReference type="NCBI Taxonomy" id="2689987"/>
    <lineage>
        <taxon>Bacteria</taxon>
        <taxon>Pseudomonadati</taxon>
        <taxon>Pseudomonadota</taxon>
        <taxon>Gammaproteobacteria</taxon>
        <taxon>Nevskiales</taxon>
        <taxon>Nevskiaceae</taxon>
        <taxon>Stagnimonas</taxon>
    </lineage>
</organism>